<protein>
    <recommendedName>
        <fullName evidence="1">Xylanase inhibitor C-terminal domain-containing protein</fullName>
    </recommendedName>
</protein>
<feature type="domain" description="Xylanase inhibitor C-terminal" evidence="1">
    <location>
        <begin position="106"/>
        <end position="209"/>
    </location>
</feature>
<evidence type="ECO:0000313" key="2">
    <source>
        <dbReference type="EMBL" id="KAG5574137.1"/>
    </source>
</evidence>
<sequence>MQLGQEIAEDVLAIGSSPGVRVTWSRFIFTFVESYLSRRLANGVIGIAGFGHESPLHALDPTLNKKFGVRLSSSTRSRGVIFIGSGPYYVYNPKKVDISKDLVYTKALPKNVTLVEPPMKRFGVCFSSKNIRSTKVGPDVPVIDFVLHKPSAFWRIYGANSVVQVKKDVMCLAFVGRDQTWEPSIVIGGYQLEENLLVFVLPRKKIGFSSSLKLQQTSCSMYDNIIQA</sequence>
<proteinExistence type="predicted"/>
<reference evidence="2 3" key="1">
    <citation type="submission" date="2020-09" db="EMBL/GenBank/DDBJ databases">
        <title>De no assembly of potato wild relative species, Solanum commersonii.</title>
        <authorList>
            <person name="Cho K."/>
        </authorList>
    </citation>
    <scope>NUCLEOTIDE SEQUENCE [LARGE SCALE GENOMIC DNA]</scope>
    <source>
        <strain evidence="2">LZ3.2</strain>
        <tissue evidence="2">Leaf</tissue>
    </source>
</reference>
<dbReference type="PANTHER" id="PTHR47965">
    <property type="entry name" value="ASPARTYL PROTEASE-RELATED"/>
    <property type="match status" value="1"/>
</dbReference>
<dbReference type="InterPro" id="IPR001461">
    <property type="entry name" value="Aspartic_peptidase_A1"/>
</dbReference>
<dbReference type="OrthoDB" id="1162128at2759"/>
<evidence type="ECO:0000259" key="1">
    <source>
        <dbReference type="Pfam" id="PF14541"/>
    </source>
</evidence>
<organism evidence="2 3">
    <name type="scientific">Solanum commersonii</name>
    <name type="common">Commerson's wild potato</name>
    <name type="synonym">Commerson's nightshade</name>
    <dbReference type="NCBI Taxonomy" id="4109"/>
    <lineage>
        <taxon>Eukaryota</taxon>
        <taxon>Viridiplantae</taxon>
        <taxon>Streptophyta</taxon>
        <taxon>Embryophyta</taxon>
        <taxon>Tracheophyta</taxon>
        <taxon>Spermatophyta</taxon>
        <taxon>Magnoliopsida</taxon>
        <taxon>eudicotyledons</taxon>
        <taxon>Gunneridae</taxon>
        <taxon>Pentapetalae</taxon>
        <taxon>asterids</taxon>
        <taxon>lamiids</taxon>
        <taxon>Solanales</taxon>
        <taxon>Solanaceae</taxon>
        <taxon>Solanoideae</taxon>
        <taxon>Solaneae</taxon>
        <taxon>Solanum</taxon>
    </lineage>
</organism>
<evidence type="ECO:0000313" key="3">
    <source>
        <dbReference type="Proteomes" id="UP000824120"/>
    </source>
</evidence>
<dbReference type="InterPro" id="IPR032799">
    <property type="entry name" value="TAXi_C"/>
</dbReference>
<name>A0A9J5WEI0_SOLCO</name>
<dbReference type="SUPFAM" id="SSF50630">
    <property type="entry name" value="Acid proteases"/>
    <property type="match status" value="1"/>
</dbReference>
<dbReference type="Pfam" id="PF14541">
    <property type="entry name" value="TAXi_C"/>
    <property type="match status" value="1"/>
</dbReference>
<keyword evidence="3" id="KW-1185">Reference proteome</keyword>
<dbReference type="EMBL" id="JACXVP010000012">
    <property type="protein sequence ID" value="KAG5574137.1"/>
    <property type="molecule type" value="Genomic_DNA"/>
</dbReference>
<gene>
    <name evidence="2" type="ORF">H5410_063903</name>
</gene>
<dbReference type="InterPro" id="IPR021109">
    <property type="entry name" value="Peptidase_aspartic_dom_sf"/>
</dbReference>
<dbReference type="Proteomes" id="UP000824120">
    <property type="component" value="Chromosome 12"/>
</dbReference>
<dbReference type="GO" id="GO:0004190">
    <property type="term" value="F:aspartic-type endopeptidase activity"/>
    <property type="evidence" value="ECO:0007669"/>
    <property type="project" value="InterPro"/>
</dbReference>
<dbReference type="AlphaFoldDB" id="A0A9J5WEI0"/>
<dbReference type="Gene3D" id="2.40.70.10">
    <property type="entry name" value="Acid Proteases"/>
    <property type="match status" value="1"/>
</dbReference>
<dbReference type="PANTHER" id="PTHR47965:SF32">
    <property type="entry name" value="PEPTIDASE A1 DOMAIN-CONTAINING PROTEIN"/>
    <property type="match status" value="1"/>
</dbReference>
<accession>A0A9J5WEI0</accession>
<comment type="caution">
    <text evidence="2">The sequence shown here is derived from an EMBL/GenBank/DDBJ whole genome shotgun (WGS) entry which is preliminary data.</text>
</comment>
<dbReference type="GO" id="GO:0006508">
    <property type="term" value="P:proteolysis"/>
    <property type="evidence" value="ECO:0007669"/>
    <property type="project" value="InterPro"/>
</dbReference>